<dbReference type="AlphaFoldDB" id="A0A2L1UQY7"/>
<keyword evidence="1" id="KW-0472">Membrane</keyword>
<reference evidence="3" key="1">
    <citation type="submission" date="2017-01" db="EMBL/GenBank/DDBJ databases">
        <title>Genome sequence of Rouxiella sp. ERMR1:05.</title>
        <authorList>
            <person name="Kumar R."/>
            <person name="Singh D."/>
            <person name="Kumar S."/>
        </authorList>
    </citation>
    <scope>NUCLEOTIDE SEQUENCE [LARGE SCALE GENOMIC DNA]</scope>
    <source>
        <strain evidence="3">ERMR1:05</strain>
    </source>
</reference>
<organism evidence="2 3">
    <name type="scientific">Rahnella sikkimica</name>
    <dbReference type="NCBI Taxonomy" id="1805933"/>
    <lineage>
        <taxon>Bacteria</taxon>
        <taxon>Pseudomonadati</taxon>
        <taxon>Pseudomonadota</taxon>
        <taxon>Gammaproteobacteria</taxon>
        <taxon>Enterobacterales</taxon>
        <taxon>Yersiniaceae</taxon>
        <taxon>Rahnella</taxon>
    </lineage>
</organism>
<keyword evidence="1" id="KW-0812">Transmembrane</keyword>
<dbReference type="OrthoDB" id="6637388at2"/>
<evidence type="ECO:0000313" key="2">
    <source>
        <dbReference type="EMBL" id="AVF35356.1"/>
    </source>
</evidence>
<feature type="transmembrane region" description="Helical" evidence="1">
    <location>
        <begin position="7"/>
        <end position="31"/>
    </location>
</feature>
<name>A0A2L1UQY7_9GAMM</name>
<dbReference type="EMBL" id="CP019062">
    <property type="protein sequence ID" value="AVF35356.1"/>
    <property type="molecule type" value="Genomic_DNA"/>
</dbReference>
<keyword evidence="3" id="KW-1185">Reference proteome</keyword>
<dbReference type="KEGG" id="rox:BV494_10600"/>
<proteinExistence type="predicted"/>
<keyword evidence="1" id="KW-1133">Transmembrane helix</keyword>
<protein>
    <submittedName>
        <fullName evidence="2">Uncharacterized protein</fullName>
    </submittedName>
</protein>
<accession>A0A2L1UQY7</accession>
<dbReference type="Proteomes" id="UP000239197">
    <property type="component" value="Chromosome"/>
</dbReference>
<evidence type="ECO:0000256" key="1">
    <source>
        <dbReference type="SAM" id="Phobius"/>
    </source>
</evidence>
<evidence type="ECO:0000313" key="3">
    <source>
        <dbReference type="Proteomes" id="UP000239197"/>
    </source>
</evidence>
<dbReference type="RefSeq" id="WP_104922853.1">
    <property type="nucleotide sequence ID" value="NZ_CP019062.1"/>
</dbReference>
<gene>
    <name evidence="2" type="ORF">BV494_10600</name>
</gene>
<sequence>MKGKNKWIVWFVLFISIGTVIEGGMRIAIWLSIKTLVPPGATYSLNIARYKNLDRKTGCIISEENDYLYFFYTPWILTRVQGGIICRHQSAHIELLVITEDKYTRYHWSFYKLSFLKDFVN</sequence>